<feature type="compositionally biased region" description="Basic and acidic residues" evidence="1">
    <location>
        <begin position="7"/>
        <end position="22"/>
    </location>
</feature>
<dbReference type="SMART" id="SM00212">
    <property type="entry name" value="UBCc"/>
    <property type="match status" value="1"/>
</dbReference>
<proteinExistence type="predicted"/>
<name>A0ABP1QEI2_9HEXA</name>
<dbReference type="InterPro" id="IPR050113">
    <property type="entry name" value="Ub_conjugating_enzyme"/>
</dbReference>
<organism evidence="3 4">
    <name type="scientific">Orchesella dallaii</name>
    <dbReference type="NCBI Taxonomy" id="48710"/>
    <lineage>
        <taxon>Eukaryota</taxon>
        <taxon>Metazoa</taxon>
        <taxon>Ecdysozoa</taxon>
        <taxon>Arthropoda</taxon>
        <taxon>Hexapoda</taxon>
        <taxon>Collembola</taxon>
        <taxon>Entomobryomorpha</taxon>
        <taxon>Entomobryoidea</taxon>
        <taxon>Orchesellidae</taxon>
        <taxon>Orchesellinae</taxon>
        <taxon>Orchesella</taxon>
    </lineage>
</organism>
<sequence>MSMSSDTKARLEREMESMKKDNSPSGITVDQIIVNDNVQWTVIFQGEKRTAFEGFRFEGRLHFPNDYPTGAPRLFFTRNIFHPYVCPVTGLYNDEVNWTSESTVSTYLESAHQVLNFPLNHKRAVFNPHAYRLFVADQQVFSKIVEGHLEDDDTIITVD</sequence>
<dbReference type="Pfam" id="PF00179">
    <property type="entry name" value="UQ_con"/>
    <property type="match status" value="1"/>
</dbReference>
<feature type="domain" description="UBC core" evidence="2">
    <location>
        <begin position="6"/>
        <end position="154"/>
    </location>
</feature>
<dbReference type="EMBL" id="CAXLJM020000032">
    <property type="protein sequence ID" value="CAL8100104.1"/>
    <property type="molecule type" value="Genomic_DNA"/>
</dbReference>
<comment type="caution">
    <text evidence="3">The sequence shown here is derived from an EMBL/GenBank/DDBJ whole genome shotgun (WGS) entry which is preliminary data.</text>
</comment>
<gene>
    <name evidence="3" type="ORF">ODALV1_LOCUS10441</name>
</gene>
<feature type="region of interest" description="Disordered" evidence="1">
    <location>
        <begin position="1"/>
        <end position="24"/>
    </location>
</feature>
<evidence type="ECO:0000313" key="3">
    <source>
        <dbReference type="EMBL" id="CAL8100104.1"/>
    </source>
</evidence>
<dbReference type="InterPro" id="IPR000608">
    <property type="entry name" value="UBC"/>
</dbReference>
<accession>A0ABP1QEI2</accession>
<evidence type="ECO:0000313" key="4">
    <source>
        <dbReference type="Proteomes" id="UP001642540"/>
    </source>
</evidence>
<evidence type="ECO:0000259" key="2">
    <source>
        <dbReference type="PROSITE" id="PS50127"/>
    </source>
</evidence>
<protein>
    <recommendedName>
        <fullName evidence="2">UBC core domain-containing protein</fullName>
    </recommendedName>
</protein>
<dbReference type="Proteomes" id="UP001642540">
    <property type="component" value="Unassembled WGS sequence"/>
</dbReference>
<dbReference type="PANTHER" id="PTHR24067">
    <property type="entry name" value="UBIQUITIN-CONJUGATING ENZYME E2"/>
    <property type="match status" value="1"/>
</dbReference>
<reference evidence="3 4" key="1">
    <citation type="submission" date="2024-08" db="EMBL/GenBank/DDBJ databases">
        <authorList>
            <person name="Cucini C."/>
            <person name="Frati F."/>
        </authorList>
    </citation>
    <scope>NUCLEOTIDE SEQUENCE [LARGE SCALE GENOMIC DNA]</scope>
</reference>
<dbReference type="InterPro" id="IPR016135">
    <property type="entry name" value="UBQ-conjugating_enzyme/RWD"/>
</dbReference>
<dbReference type="CDD" id="cd00195">
    <property type="entry name" value="UBCc_UEV"/>
    <property type="match status" value="1"/>
</dbReference>
<keyword evidence="4" id="KW-1185">Reference proteome</keyword>
<evidence type="ECO:0000256" key="1">
    <source>
        <dbReference type="SAM" id="MobiDB-lite"/>
    </source>
</evidence>
<dbReference type="PROSITE" id="PS50127">
    <property type="entry name" value="UBC_2"/>
    <property type="match status" value="1"/>
</dbReference>
<dbReference type="SUPFAM" id="SSF54495">
    <property type="entry name" value="UBC-like"/>
    <property type="match status" value="1"/>
</dbReference>
<dbReference type="Gene3D" id="3.10.110.10">
    <property type="entry name" value="Ubiquitin Conjugating Enzyme"/>
    <property type="match status" value="1"/>
</dbReference>